<dbReference type="InterPro" id="IPR003010">
    <property type="entry name" value="C-N_Hydrolase"/>
</dbReference>
<evidence type="ECO:0000313" key="4">
    <source>
        <dbReference type="Proteomes" id="UP000036947"/>
    </source>
</evidence>
<dbReference type="InterPro" id="IPR050345">
    <property type="entry name" value="Aliph_Amidase/BUP"/>
</dbReference>
<dbReference type="InterPro" id="IPR036526">
    <property type="entry name" value="C-N_Hydrolase_sf"/>
</dbReference>
<evidence type="ECO:0000259" key="2">
    <source>
        <dbReference type="PROSITE" id="PS50263"/>
    </source>
</evidence>
<dbReference type="Proteomes" id="UP000036947">
    <property type="component" value="Unassembled WGS sequence"/>
</dbReference>
<reference evidence="3 4" key="1">
    <citation type="journal article" date="2015" name="BMC Genomics">
        <title>The genome of the truffle-parasite Tolypocladium ophioglossoides and the evolution of antifungal peptaibiotics.</title>
        <authorList>
            <person name="Quandt C.A."/>
            <person name="Bushley K.E."/>
            <person name="Spatafora J.W."/>
        </authorList>
    </citation>
    <scope>NUCLEOTIDE SEQUENCE [LARGE SCALE GENOMIC DNA]</scope>
    <source>
        <strain evidence="3 4">CBS 100239</strain>
    </source>
</reference>
<proteinExistence type="predicted"/>
<dbReference type="CDD" id="cd07197">
    <property type="entry name" value="nitrilase"/>
    <property type="match status" value="1"/>
</dbReference>
<dbReference type="PROSITE" id="PS50263">
    <property type="entry name" value="CN_HYDROLASE"/>
    <property type="match status" value="1"/>
</dbReference>
<feature type="domain" description="CN hydrolase" evidence="2">
    <location>
        <begin position="5"/>
        <end position="274"/>
    </location>
</feature>
<keyword evidence="1 3" id="KW-0378">Hydrolase</keyword>
<dbReference type="OrthoDB" id="4917114at2759"/>
<accession>A0A0L0N2W6</accession>
<organism evidence="3 4">
    <name type="scientific">Tolypocladium ophioglossoides (strain CBS 100239)</name>
    <name type="common">Snaketongue truffleclub</name>
    <name type="synonym">Elaphocordyceps ophioglossoides</name>
    <dbReference type="NCBI Taxonomy" id="1163406"/>
    <lineage>
        <taxon>Eukaryota</taxon>
        <taxon>Fungi</taxon>
        <taxon>Dikarya</taxon>
        <taxon>Ascomycota</taxon>
        <taxon>Pezizomycotina</taxon>
        <taxon>Sordariomycetes</taxon>
        <taxon>Hypocreomycetidae</taxon>
        <taxon>Hypocreales</taxon>
        <taxon>Ophiocordycipitaceae</taxon>
        <taxon>Tolypocladium</taxon>
    </lineage>
</organism>
<sequence length="297" mass="31273">MAPSLKIAVIQLYAEAVKPADNFARASAYIRQAAAQGAQLAVLPEYHLSGWAPESPAFAATARDAAHYLEQYRVLARELQVAIVPGTIVEPHGNGNGDGDGDGDGDGLANAAYFIGPDGEVCARYQKKNLWHPERPHLVADIATPHAAFDTPWGRMGLLVCWDLAFPEAFRELVAAGARVVIVPAFWLASDGGDGAAVDPHSERVFLESVCVARAFENTCAVVFANAGAPAGTADARDGQGNEYVGVSQVAMPLQGALGRMGPGEGMSLVDVDLGVLDMAEEVYKVREDLAGEGCIM</sequence>
<comment type="caution">
    <text evidence="3">The sequence shown here is derived from an EMBL/GenBank/DDBJ whole genome shotgun (WGS) entry which is preliminary data.</text>
</comment>
<evidence type="ECO:0000313" key="3">
    <source>
        <dbReference type="EMBL" id="KND88150.1"/>
    </source>
</evidence>
<dbReference type="Gene3D" id="3.60.110.10">
    <property type="entry name" value="Carbon-nitrogen hydrolase"/>
    <property type="match status" value="1"/>
</dbReference>
<evidence type="ECO:0000256" key="1">
    <source>
        <dbReference type="ARBA" id="ARBA00022801"/>
    </source>
</evidence>
<dbReference type="PANTHER" id="PTHR43674">
    <property type="entry name" value="NITRILASE C965.09-RELATED"/>
    <property type="match status" value="1"/>
</dbReference>
<dbReference type="PANTHER" id="PTHR43674:SF16">
    <property type="entry name" value="CARBON-NITROGEN FAMILY, PUTATIVE (AFU_ORTHOLOGUE AFUA_5G02350)-RELATED"/>
    <property type="match status" value="1"/>
</dbReference>
<name>A0A0L0N2W6_TOLOC</name>
<gene>
    <name evidence="3" type="ORF">TOPH_07153</name>
</gene>
<keyword evidence="4" id="KW-1185">Reference proteome</keyword>
<dbReference type="EMBL" id="LFRF01000028">
    <property type="protein sequence ID" value="KND88150.1"/>
    <property type="molecule type" value="Genomic_DNA"/>
</dbReference>
<dbReference type="GO" id="GO:0016811">
    <property type="term" value="F:hydrolase activity, acting on carbon-nitrogen (but not peptide) bonds, in linear amides"/>
    <property type="evidence" value="ECO:0007669"/>
    <property type="project" value="TreeGrafter"/>
</dbReference>
<dbReference type="Pfam" id="PF00795">
    <property type="entry name" value="CN_hydrolase"/>
    <property type="match status" value="1"/>
</dbReference>
<dbReference type="AlphaFoldDB" id="A0A0L0N2W6"/>
<protein>
    <submittedName>
        <fullName evidence="3">Hydrolase</fullName>
    </submittedName>
</protein>
<dbReference type="SUPFAM" id="SSF56317">
    <property type="entry name" value="Carbon-nitrogen hydrolase"/>
    <property type="match status" value="1"/>
</dbReference>